<comment type="caution">
    <text evidence="2">The sequence shown here is derived from an EMBL/GenBank/DDBJ whole genome shotgun (WGS) entry which is preliminary data.</text>
</comment>
<name>A0A3L7E3Y1_9GAMM</name>
<dbReference type="GO" id="GO:0090313">
    <property type="term" value="P:regulation of protein targeting to membrane"/>
    <property type="evidence" value="ECO:0007669"/>
    <property type="project" value="TreeGrafter"/>
</dbReference>
<evidence type="ECO:0000259" key="1">
    <source>
        <dbReference type="Pfam" id="PF05170"/>
    </source>
</evidence>
<dbReference type="InterPro" id="IPR007844">
    <property type="entry name" value="AsmA"/>
</dbReference>
<dbReference type="AlphaFoldDB" id="A0A3L7E3Y1"/>
<dbReference type="Proteomes" id="UP000265509">
    <property type="component" value="Unassembled WGS sequence"/>
</dbReference>
<organism evidence="2 3">
    <name type="scientific">Seongchinamella sediminis</name>
    <dbReference type="NCBI Taxonomy" id="2283635"/>
    <lineage>
        <taxon>Bacteria</taxon>
        <taxon>Pseudomonadati</taxon>
        <taxon>Pseudomonadota</taxon>
        <taxon>Gammaproteobacteria</taxon>
        <taxon>Cellvibrionales</taxon>
        <taxon>Halieaceae</taxon>
        <taxon>Seongchinamella</taxon>
    </lineage>
</organism>
<feature type="domain" description="AsmA" evidence="1">
    <location>
        <begin position="783"/>
        <end position="978"/>
    </location>
</feature>
<accession>A0A3L7E3Y1</accession>
<gene>
    <name evidence="2" type="ORF">DWB85_03595</name>
</gene>
<sequence length="1079" mass="116914">MLHSYALPTRNSQWMRKVIILLILLAVLLLSPLLLMRSERALLYIAHWAVDTFTDLRLELQQPLLRPLKGRVAASEIHLYPKADDGPPFVSVLGFEGDLSAGDIYRGDLAGSRLAARQVTIYVSSRDATADPAPLDWLQYLRWLPDALSVQQLHVVTASEDTLVVPLEDLQGSRTGNKRFVASASARYEGEPLQVGLDLQALFEHEQATGIAVAASFTAPESGSRINLDGELRGTPEDFNYDFKLVADYREVARLLTGLDSHHALAGELTVKALMTGNTDGFSLSNALFILDNMPDYGIEAHGKMDYRFSGENQLLLTIAGEMTTMEAVLQWLDVDLRPLGRAQGSATVSGSLSHPVVEDFILRSENANGLTVNLQGRIDPQRGDSEENQVRLDISAPSLATLEHWIGALPHEPGEFSASGLIVAGSTGLRLEDFIAETGSRETVLLRAEGAAQTGDLSHQQGLAAIESLALKLSVFAPDSEQLGPYLPAGVPAGFAVNGSVSLAGNGEEIFVKEGQITAESSDIVATLLTRSGSLRPLNEQLLNDFAGDLTVHLSDTSALSQFVSKPVPVLGEVRGSGRLIQQQDRFSLENLWLRLDNEEAKLNATGRLADVARLQGFSLRGQFSGVKSRNLLNTTFQDFHYAGELAELGGSFGLERSGNDWSLTEFTVASAGRQSPLQLDARGKLLNFTGTPQGELALDFQLRDPALIEAASGLRTRPSRGSLRLSAGAGTTDASGHLSFDQSDFRFKAQVRHDKGKIDALQLVVDSPSMRLEDVGLQAQKQTEGSYNPAEQLDDIKPGERFQKALQQAPKFNTDIAIRLNEVSGDNTSIDGFNLHFTGAEQRYTLRDFTLGYDQSLTEIRGIIDLNASPPFVSLAVDAVAVPLHTLTRDLGIDFNITGIGNLRGGLAGEGITPEQLVASLDGNLGVALQDAVIDGAAYDVLATDLLSWFYSGAALEESTEVDCTMAQFVLDDGVAFSDSLYIETRRMVATGSARLDLGRHTMDVKFTPRSRSRKLQVPSSIRIRGQFDDPRVTLSPVAAAFDAYAEVLSLVPQIARRIFGGDRRRRTRSPCEPGAV</sequence>
<dbReference type="InterPro" id="IPR052894">
    <property type="entry name" value="AsmA-related"/>
</dbReference>
<dbReference type="EMBL" id="QRAN01000003">
    <property type="protein sequence ID" value="RLQ23072.1"/>
    <property type="molecule type" value="Genomic_DNA"/>
</dbReference>
<reference evidence="2 3" key="1">
    <citation type="submission" date="2018-07" db="EMBL/GenBank/DDBJ databases">
        <title>Halioglobus sp. genome submission.</title>
        <authorList>
            <person name="Ye M.-Q."/>
            <person name="Du Z.-J."/>
        </authorList>
    </citation>
    <scope>NUCLEOTIDE SEQUENCE [LARGE SCALE GENOMIC DNA]</scope>
    <source>
        <strain evidence="2 3">U0301</strain>
    </source>
</reference>
<evidence type="ECO:0000313" key="2">
    <source>
        <dbReference type="EMBL" id="RLQ23072.1"/>
    </source>
</evidence>
<dbReference type="Pfam" id="PF05170">
    <property type="entry name" value="AsmA"/>
    <property type="match status" value="1"/>
</dbReference>
<protein>
    <submittedName>
        <fullName evidence="2">AsmA family protein</fullName>
    </submittedName>
</protein>
<proteinExistence type="predicted"/>
<dbReference type="PANTHER" id="PTHR30441:SF8">
    <property type="entry name" value="DUF748 DOMAIN-CONTAINING PROTEIN"/>
    <property type="match status" value="1"/>
</dbReference>
<dbReference type="GO" id="GO:0005886">
    <property type="term" value="C:plasma membrane"/>
    <property type="evidence" value="ECO:0007669"/>
    <property type="project" value="TreeGrafter"/>
</dbReference>
<dbReference type="OrthoDB" id="5733498at2"/>
<dbReference type="PANTHER" id="PTHR30441">
    <property type="entry name" value="DUF748 DOMAIN-CONTAINING PROTEIN"/>
    <property type="match status" value="1"/>
</dbReference>
<evidence type="ECO:0000313" key="3">
    <source>
        <dbReference type="Proteomes" id="UP000265509"/>
    </source>
</evidence>
<keyword evidence="3" id="KW-1185">Reference proteome</keyword>